<dbReference type="SUPFAM" id="SSF51126">
    <property type="entry name" value="Pectin lyase-like"/>
    <property type="match status" value="1"/>
</dbReference>
<proteinExistence type="predicted"/>
<evidence type="ECO:0000259" key="2">
    <source>
        <dbReference type="Pfam" id="PF13860"/>
    </source>
</evidence>
<dbReference type="Pfam" id="PF05048">
    <property type="entry name" value="NosD"/>
    <property type="match status" value="1"/>
</dbReference>
<evidence type="ECO:0000313" key="3">
    <source>
        <dbReference type="EMBL" id="KPJ52919.1"/>
    </source>
</evidence>
<dbReference type="InterPro" id="IPR025965">
    <property type="entry name" value="FlgD/Vpr_Ig-like"/>
</dbReference>
<protein>
    <recommendedName>
        <fullName evidence="5">FlgD Ig-like domain-containing protein</fullName>
    </recommendedName>
</protein>
<reference evidence="3 4" key="1">
    <citation type="journal article" date="2015" name="Microbiome">
        <title>Genomic resolution of linkages in carbon, nitrogen, and sulfur cycling among widespread estuary sediment bacteria.</title>
        <authorList>
            <person name="Baker B.J."/>
            <person name="Lazar C.S."/>
            <person name="Teske A.P."/>
            <person name="Dick G.J."/>
        </authorList>
    </citation>
    <scope>NUCLEOTIDE SEQUENCE [LARGE SCALE GENOMIC DNA]</scope>
    <source>
        <strain evidence="3">DG_24</strain>
    </source>
</reference>
<name>A0A0S7WRW7_UNCT6</name>
<dbReference type="Gene3D" id="2.160.20.10">
    <property type="entry name" value="Single-stranded right-handed beta-helix, Pectin lyase-like"/>
    <property type="match status" value="1"/>
</dbReference>
<dbReference type="InterPro" id="IPR012334">
    <property type="entry name" value="Pectin_lyas_fold"/>
</dbReference>
<dbReference type="EMBL" id="LIZS01000036">
    <property type="protein sequence ID" value="KPJ52919.1"/>
    <property type="molecule type" value="Genomic_DNA"/>
</dbReference>
<organism evidence="3 4">
    <name type="scientific">candidate division TA06 bacterium DG_24</name>
    <dbReference type="NCBI Taxonomy" id="1703770"/>
    <lineage>
        <taxon>Bacteria</taxon>
        <taxon>Bacteria division TA06</taxon>
    </lineage>
</organism>
<dbReference type="Proteomes" id="UP000052008">
    <property type="component" value="Unassembled WGS sequence"/>
</dbReference>
<evidence type="ECO:0008006" key="5">
    <source>
        <dbReference type="Google" id="ProtNLM"/>
    </source>
</evidence>
<evidence type="ECO:0000313" key="4">
    <source>
        <dbReference type="Proteomes" id="UP000052008"/>
    </source>
</evidence>
<dbReference type="InterPro" id="IPR011050">
    <property type="entry name" value="Pectin_lyase_fold/virulence"/>
</dbReference>
<comment type="caution">
    <text evidence="3">The sequence shown here is derived from an EMBL/GenBank/DDBJ whole genome shotgun (WGS) entry which is preliminary data.</text>
</comment>
<dbReference type="Gene3D" id="2.60.40.4070">
    <property type="match status" value="1"/>
</dbReference>
<feature type="domain" description="FlgD/Vpr Ig-like" evidence="2">
    <location>
        <begin position="379"/>
        <end position="430"/>
    </location>
</feature>
<dbReference type="AlphaFoldDB" id="A0A0S7WRW7"/>
<gene>
    <name evidence="3" type="ORF">AMJ39_06515</name>
</gene>
<feature type="domain" description="Periplasmic copper-binding protein NosD beta helix" evidence="1">
    <location>
        <begin position="80"/>
        <end position="220"/>
    </location>
</feature>
<dbReference type="InterPro" id="IPR026444">
    <property type="entry name" value="Secre_tail"/>
</dbReference>
<dbReference type="InterPro" id="IPR007742">
    <property type="entry name" value="NosD_dom"/>
</dbReference>
<dbReference type="Pfam" id="PF13860">
    <property type="entry name" value="FlgD_ig"/>
    <property type="match status" value="1"/>
</dbReference>
<accession>A0A0S7WRW7</accession>
<sequence length="443" mass="46215">METVAALVCTAIVLGAWTGVSATVLRVPSEYPTIQAGIDAAVGGDTVLVADGTYTGNGNRDIDFGGRAIVLLSEHGPQMTIIDCEGTDQDPHRGFYFHSNEVSTSVVQGFTIMSGWTYTGGAVLCHDSSPTILNNIMTGNTAEGGGGIMCRANSHAVIVGNTITENSVSLCGGGIYCHSGSPASIEDNLITENTAAYCGGGIRCNESSPAITGNTLVGNTAAYGGGICALESSFPTVLNSILWGNSANIGEEVFDDGTSSVTVTYSDVEGGKEGEGNIDADPLFVSGPLGGYYLSQIAAGQAEESPCVDAGDAGSAVGEGTTRTDHVYDVWPVDMGYHYEEAGGAGGDDHREVSHLTQNYPNPFAATTTIGYSLGRRTKIVLAIYDIQGALVRELVDRTYPAGSHEITWDGRDGRGYYVASGIYLCHMKAGEHAETKRMVLLR</sequence>
<dbReference type="NCBIfam" id="TIGR04183">
    <property type="entry name" value="Por_Secre_tail"/>
    <property type="match status" value="1"/>
</dbReference>
<evidence type="ECO:0000259" key="1">
    <source>
        <dbReference type="Pfam" id="PF05048"/>
    </source>
</evidence>
<dbReference type="STRING" id="1703770.AMJ39_06515"/>